<feature type="transmembrane region" description="Helical" evidence="1">
    <location>
        <begin position="343"/>
        <end position="361"/>
    </location>
</feature>
<protein>
    <recommendedName>
        <fullName evidence="4">DUF2029 domain-containing protein</fullName>
    </recommendedName>
</protein>
<reference evidence="2 3" key="1">
    <citation type="submission" date="2019-11" db="EMBL/GenBank/DDBJ databases">
        <title>Draft genome sequence of 12 host-associated Lactobacillus reuteri rodent strains.</title>
        <authorList>
            <person name="Zhang S."/>
            <person name="Ozcam M."/>
            <person name="Van Pijkeren J.P."/>
        </authorList>
    </citation>
    <scope>NUCLEOTIDE SEQUENCE [LARGE SCALE GENOMIC DNA]</scope>
    <source>
        <strain evidence="2 3">N4I</strain>
    </source>
</reference>
<keyword evidence="1" id="KW-0472">Membrane</keyword>
<dbReference type="AlphaFoldDB" id="A0A7X2KHP3"/>
<proteinExistence type="predicted"/>
<evidence type="ECO:0000256" key="1">
    <source>
        <dbReference type="SAM" id="Phobius"/>
    </source>
</evidence>
<feature type="transmembrane region" description="Helical" evidence="1">
    <location>
        <begin position="267"/>
        <end position="287"/>
    </location>
</feature>
<dbReference type="Proteomes" id="UP000460207">
    <property type="component" value="Unassembled WGS sequence"/>
</dbReference>
<gene>
    <name evidence="2" type="ORF">GIX76_07755</name>
</gene>
<dbReference type="RefSeq" id="WP_153704177.1">
    <property type="nucleotide sequence ID" value="NZ_WJND01000011.1"/>
</dbReference>
<evidence type="ECO:0008006" key="4">
    <source>
        <dbReference type="Google" id="ProtNLM"/>
    </source>
</evidence>
<organism evidence="2 3">
    <name type="scientific">Limosilactobacillus reuteri</name>
    <name type="common">Lactobacillus reuteri</name>
    <dbReference type="NCBI Taxonomy" id="1598"/>
    <lineage>
        <taxon>Bacteria</taxon>
        <taxon>Bacillati</taxon>
        <taxon>Bacillota</taxon>
        <taxon>Bacilli</taxon>
        <taxon>Lactobacillales</taxon>
        <taxon>Lactobacillaceae</taxon>
        <taxon>Limosilactobacillus</taxon>
    </lineage>
</organism>
<name>A0A7X2KHP3_LIMRT</name>
<feature type="transmembrane region" description="Helical" evidence="1">
    <location>
        <begin position="123"/>
        <end position="143"/>
    </location>
</feature>
<feature type="transmembrane region" description="Helical" evidence="1">
    <location>
        <begin position="18"/>
        <end position="38"/>
    </location>
</feature>
<feature type="transmembrane region" description="Helical" evidence="1">
    <location>
        <begin position="204"/>
        <end position="223"/>
    </location>
</feature>
<keyword evidence="1" id="KW-0812">Transmembrane</keyword>
<keyword evidence="1" id="KW-1133">Transmembrane helix</keyword>
<comment type="caution">
    <text evidence="2">The sequence shown here is derived from an EMBL/GenBank/DDBJ whole genome shotgun (WGS) entry which is preliminary data.</text>
</comment>
<evidence type="ECO:0000313" key="2">
    <source>
        <dbReference type="EMBL" id="MRG89876.1"/>
    </source>
</evidence>
<feature type="transmembrane region" description="Helical" evidence="1">
    <location>
        <begin position="91"/>
        <end position="111"/>
    </location>
</feature>
<feature type="transmembrane region" description="Helical" evidence="1">
    <location>
        <begin position="299"/>
        <end position="315"/>
    </location>
</feature>
<dbReference type="EMBL" id="WJND01000011">
    <property type="protein sequence ID" value="MRG89876.1"/>
    <property type="molecule type" value="Genomic_DNA"/>
</dbReference>
<accession>A0A7X2KHP3</accession>
<feature type="transmembrane region" description="Helical" evidence="1">
    <location>
        <begin position="367"/>
        <end position="386"/>
    </location>
</feature>
<feature type="transmembrane region" description="Helical" evidence="1">
    <location>
        <begin position="171"/>
        <end position="198"/>
    </location>
</feature>
<sequence>MGKQEASVVDYLVSKKEYLFILFITIFAILIRVSVFNYNITDDYITFLHPWYEQIDRYGGLPALRHQVGNYSITYQFFIALFTYLPGKDLFWYKSFSAFFDFVLALSAGRLCQLISNSGSKKFFIFTYAIVLFLPTVVFNSSLWAQCDSIYVSFILMSIINLLNRKYKTSFALLGVALAFKLQTIFILPFFILVYAIRKSFSCSYFLISIVSFYLCCLPGFIYGRSLFDPIKIYMNQSDSMPSLNVGYPNFSGLFGIINANEAQLWMLHRFLMFLTLAVLCIGLMIVFEYERNFSKLELVYLALWINWTCVMFLPNMHDRYGFFIDLLLVLLSIATKNRLMTILATISIINSFIVYCEYIFGLQYHLLVLSYIAVIIYMIFSLQLYRIVTSPTKES</sequence>
<evidence type="ECO:0000313" key="3">
    <source>
        <dbReference type="Proteomes" id="UP000460207"/>
    </source>
</evidence>